<evidence type="ECO:0000313" key="4">
    <source>
        <dbReference type="Proteomes" id="UP000008792"/>
    </source>
</evidence>
<keyword evidence="4" id="KW-1185">Reference proteome</keyword>
<dbReference type="InParanoid" id="B4M7K1"/>
<gene>
    <name evidence="3" type="primary">Dvir\GJ17005</name>
    <name evidence="3" type="ORF">Dvir_GJ17005</name>
</gene>
<organism evidence="3 4">
    <name type="scientific">Drosophila virilis</name>
    <name type="common">Fruit fly</name>
    <dbReference type="NCBI Taxonomy" id="7244"/>
    <lineage>
        <taxon>Eukaryota</taxon>
        <taxon>Metazoa</taxon>
        <taxon>Ecdysozoa</taxon>
        <taxon>Arthropoda</taxon>
        <taxon>Hexapoda</taxon>
        <taxon>Insecta</taxon>
        <taxon>Pterygota</taxon>
        <taxon>Neoptera</taxon>
        <taxon>Endopterygota</taxon>
        <taxon>Diptera</taxon>
        <taxon>Brachycera</taxon>
        <taxon>Muscomorpha</taxon>
        <taxon>Ephydroidea</taxon>
        <taxon>Drosophilidae</taxon>
        <taxon>Drosophila</taxon>
    </lineage>
</organism>
<dbReference type="EMBL" id="CH940653">
    <property type="protein sequence ID" value="EDW62768.1"/>
    <property type="molecule type" value="Genomic_DNA"/>
</dbReference>
<dbReference type="InterPro" id="IPR002075">
    <property type="entry name" value="NTF2_dom"/>
</dbReference>
<feature type="domain" description="NTF2" evidence="2">
    <location>
        <begin position="15"/>
        <end position="130"/>
    </location>
</feature>
<dbReference type="SMR" id="B4M7K1"/>
<dbReference type="PANTHER" id="PTHR12612">
    <property type="entry name" value="NUCLEAR TRANSPORT FACTOR 2"/>
    <property type="match status" value="1"/>
</dbReference>
<proteinExistence type="predicted"/>
<dbReference type="KEGG" id="dvi:6633677"/>
<dbReference type="OrthoDB" id="25408at2759"/>
<keyword evidence="1" id="KW-0963">Cytoplasm</keyword>
<name>B4M7K1_DROVI</name>
<dbReference type="GO" id="GO:0005634">
    <property type="term" value="C:nucleus"/>
    <property type="evidence" value="ECO:0007669"/>
    <property type="project" value="UniProtKB-SubCell"/>
</dbReference>
<dbReference type="STRING" id="7244.B4M7K1"/>
<keyword evidence="1" id="KW-0653">Protein transport</keyword>
<keyword evidence="1" id="KW-0539">Nucleus</keyword>
<comment type="subcellular location">
    <subcellularLocation>
        <location evidence="1">Cytoplasm</location>
    </subcellularLocation>
    <subcellularLocation>
        <location evidence="1">Nucleus</location>
    </subcellularLocation>
</comment>
<dbReference type="PROSITE" id="PS50177">
    <property type="entry name" value="NTF2_DOMAIN"/>
    <property type="match status" value="1"/>
</dbReference>
<dbReference type="Gene3D" id="3.10.450.50">
    <property type="match status" value="1"/>
</dbReference>
<dbReference type="SUPFAM" id="SSF54427">
    <property type="entry name" value="NTF2-like"/>
    <property type="match status" value="1"/>
</dbReference>
<dbReference type="OMA" id="RDEMGYF"/>
<accession>B4M7K1</accession>
<dbReference type="GO" id="GO:0015031">
    <property type="term" value="P:protein transport"/>
    <property type="evidence" value="ECO:0007669"/>
    <property type="project" value="UniProtKB-KW"/>
</dbReference>
<dbReference type="GO" id="GO:0005737">
    <property type="term" value="C:cytoplasm"/>
    <property type="evidence" value="ECO:0007669"/>
    <property type="project" value="UniProtKB-SubCell"/>
</dbReference>
<dbReference type="AlphaFoldDB" id="B4M7K1"/>
<dbReference type="GO" id="GO:0006913">
    <property type="term" value="P:nucleocytoplasmic transport"/>
    <property type="evidence" value="ECO:0007669"/>
    <property type="project" value="UniProtKB-UniRule"/>
</dbReference>
<dbReference type="GO" id="GO:0051028">
    <property type="term" value="P:mRNA transport"/>
    <property type="evidence" value="ECO:0007669"/>
    <property type="project" value="UniProtKB-UniRule"/>
</dbReference>
<comment type="function">
    <text evidence="1">Has a role in nuclear-cytoplasmic transport of proteins and mRNAs.</text>
</comment>
<dbReference type="Proteomes" id="UP000008792">
    <property type="component" value="Unassembled WGS sequence"/>
</dbReference>
<sequence length="135" mass="15431">MNNELKANLELCARTAVDFTGLYYAFLDNRRDEMGYFYLENAKLTWNGICTYGRKAILQKFVELPSSHHELKTLDALPMPASIVGNQLTTTILVGGIVQYPEQPMCTFTQVFLVTSENDKWKISSDLYRVKQPIN</sequence>
<dbReference type="PhylomeDB" id="B4M7K1"/>
<dbReference type="InterPro" id="IPR032710">
    <property type="entry name" value="NTF2-like_dom_sf"/>
</dbReference>
<evidence type="ECO:0000313" key="3">
    <source>
        <dbReference type="EMBL" id="EDW62768.1"/>
    </source>
</evidence>
<dbReference type="Pfam" id="PF02136">
    <property type="entry name" value="NTF2"/>
    <property type="match status" value="1"/>
</dbReference>
<dbReference type="InterPro" id="IPR018222">
    <property type="entry name" value="Nuclear_transport_factor_2_euk"/>
</dbReference>
<dbReference type="eggNOG" id="KOG4353">
    <property type="taxonomic scope" value="Eukaryota"/>
</dbReference>
<dbReference type="InterPro" id="IPR045875">
    <property type="entry name" value="NTF2"/>
</dbReference>
<protein>
    <recommendedName>
        <fullName evidence="1">NTF2-related export protein</fullName>
    </recommendedName>
</protein>
<reference evidence="3 4" key="1">
    <citation type="journal article" date="2007" name="Nature">
        <title>Evolution of genes and genomes on the Drosophila phylogeny.</title>
        <authorList>
            <consortium name="Drosophila 12 Genomes Consortium"/>
            <person name="Clark A.G."/>
            <person name="Eisen M.B."/>
            <person name="Smith D.R."/>
            <person name="Bergman C.M."/>
            <person name="Oliver B."/>
            <person name="Markow T.A."/>
            <person name="Kaufman T.C."/>
            <person name="Kellis M."/>
            <person name="Gelbart W."/>
            <person name="Iyer V.N."/>
            <person name="Pollard D.A."/>
            <person name="Sackton T.B."/>
            <person name="Larracuente A.M."/>
            <person name="Singh N.D."/>
            <person name="Abad J.P."/>
            <person name="Abt D.N."/>
            <person name="Adryan B."/>
            <person name="Aguade M."/>
            <person name="Akashi H."/>
            <person name="Anderson W.W."/>
            <person name="Aquadro C.F."/>
            <person name="Ardell D.H."/>
            <person name="Arguello R."/>
            <person name="Artieri C.G."/>
            <person name="Barbash D.A."/>
            <person name="Barker D."/>
            <person name="Barsanti P."/>
            <person name="Batterham P."/>
            <person name="Batzoglou S."/>
            <person name="Begun D."/>
            <person name="Bhutkar A."/>
            <person name="Blanco E."/>
            <person name="Bosak S.A."/>
            <person name="Bradley R.K."/>
            <person name="Brand A.D."/>
            <person name="Brent M.R."/>
            <person name="Brooks A.N."/>
            <person name="Brown R.H."/>
            <person name="Butlin R.K."/>
            <person name="Caggese C."/>
            <person name="Calvi B.R."/>
            <person name="Bernardo de Carvalho A."/>
            <person name="Caspi A."/>
            <person name="Castrezana S."/>
            <person name="Celniker S.E."/>
            <person name="Chang J.L."/>
            <person name="Chapple C."/>
            <person name="Chatterji S."/>
            <person name="Chinwalla A."/>
            <person name="Civetta A."/>
            <person name="Clifton S.W."/>
            <person name="Comeron J.M."/>
            <person name="Costello J.C."/>
            <person name="Coyne J.A."/>
            <person name="Daub J."/>
            <person name="David R.G."/>
            <person name="Delcher A.L."/>
            <person name="Delehaunty K."/>
            <person name="Do C.B."/>
            <person name="Ebling H."/>
            <person name="Edwards K."/>
            <person name="Eickbush T."/>
            <person name="Evans J.D."/>
            <person name="Filipski A."/>
            <person name="Findeiss S."/>
            <person name="Freyhult E."/>
            <person name="Fulton L."/>
            <person name="Fulton R."/>
            <person name="Garcia A.C."/>
            <person name="Gardiner A."/>
            <person name="Garfield D.A."/>
            <person name="Garvin B.E."/>
            <person name="Gibson G."/>
            <person name="Gilbert D."/>
            <person name="Gnerre S."/>
            <person name="Godfrey J."/>
            <person name="Good R."/>
            <person name="Gotea V."/>
            <person name="Gravely B."/>
            <person name="Greenberg A.J."/>
            <person name="Griffiths-Jones S."/>
            <person name="Gross S."/>
            <person name="Guigo R."/>
            <person name="Gustafson E.A."/>
            <person name="Haerty W."/>
            <person name="Hahn M.W."/>
            <person name="Halligan D.L."/>
            <person name="Halpern A.L."/>
            <person name="Halter G.M."/>
            <person name="Han M.V."/>
            <person name="Heger A."/>
            <person name="Hillier L."/>
            <person name="Hinrichs A.S."/>
            <person name="Holmes I."/>
            <person name="Hoskins R.A."/>
            <person name="Hubisz M.J."/>
            <person name="Hultmark D."/>
            <person name="Huntley M.A."/>
            <person name="Jaffe D.B."/>
            <person name="Jagadeeshan S."/>
            <person name="Jeck W.R."/>
            <person name="Johnson J."/>
            <person name="Jones C.D."/>
            <person name="Jordan W.C."/>
            <person name="Karpen G.H."/>
            <person name="Kataoka E."/>
            <person name="Keightley P.D."/>
            <person name="Kheradpour P."/>
            <person name="Kirkness E.F."/>
            <person name="Koerich L.B."/>
            <person name="Kristiansen K."/>
            <person name="Kudrna D."/>
            <person name="Kulathinal R.J."/>
            <person name="Kumar S."/>
            <person name="Kwok R."/>
            <person name="Lander E."/>
            <person name="Langley C.H."/>
            <person name="Lapoint R."/>
            <person name="Lazzaro B.P."/>
            <person name="Lee S.J."/>
            <person name="Levesque L."/>
            <person name="Li R."/>
            <person name="Lin C.F."/>
            <person name="Lin M.F."/>
            <person name="Lindblad-Toh K."/>
            <person name="Llopart A."/>
            <person name="Long M."/>
            <person name="Low L."/>
            <person name="Lozovsky E."/>
            <person name="Lu J."/>
            <person name="Luo M."/>
            <person name="Machado C.A."/>
            <person name="Makalowski W."/>
            <person name="Marzo M."/>
            <person name="Matsuda M."/>
            <person name="Matzkin L."/>
            <person name="McAllister B."/>
            <person name="McBride C.S."/>
            <person name="McKernan B."/>
            <person name="McKernan K."/>
            <person name="Mendez-Lago M."/>
            <person name="Minx P."/>
            <person name="Mollenhauer M.U."/>
            <person name="Montooth K."/>
            <person name="Mount S.M."/>
            <person name="Mu X."/>
            <person name="Myers E."/>
            <person name="Negre B."/>
            <person name="Newfeld S."/>
            <person name="Nielsen R."/>
            <person name="Noor M.A."/>
            <person name="O'Grady P."/>
            <person name="Pachter L."/>
            <person name="Papaceit M."/>
            <person name="Parisi M.J."/>
            <person name="Parisi M."/>
            <person name="Parts L."/>
            <person name="Pedersen J.S."/>
            <person name="Pesole G."/>
            <person name="Phillippy A.M."/>
            <person name="Ponting C.P."/>
            <person name="Pop M."/>
            <person name="Porcelli D."/>
            <person name="Powell J.R."/>
            <person name="Prohaska S."/>
            <person name="Pruitt K."/>
            <person name="Puig M."/>
            <person name="Quesneville H."/>
            <person name="Ram K.R."/>
            <person name="Rand D."/>
            <person name="Rasmussen M.D."/>
            <person name="Reed L.K."/>
            <person name="Reenan R."/>
            <person name="Reily A."/>
            <person name="Remington K.A."/>
            <person name="Rieger T.T."/>
            <person name="Ritchie M.G."/>
            <person name="Robin C."/>
            <person name="Rogers Y.H."/>
            <person name="Rohde C."/>
            <person name="Rozas J."/>
            <person name="Rubenfield M.J."/>
            <person name="Ruiz A."/>
            <person name="Russo S."/>
            <person name="Salzberg S.L."/>
            <person name="Sanchez-Gracia A."/>
            <person name="Saranga D.J."/>
            <person name="Sato H."/>
            <person name="Schaeffer S.W."/>
            <person name="Schatz M.C."/>
            <person name="Schlenke T."/>
            <person name="Schwartz R."/>
            <person name="Segarra C."/>
            <person name="Singh R.S."/>
            <person name="Sirot L."/>
            <person name="Sirota M."/>
            <person name="Sisneros N.B."/>
            <person name="Smith C.D."/>
            <person name="Smith T.F."/>
            <person name="Spieth J."/>
            <person name="Stage D.E."/>
            <person name="Stark A."/>
            <person name="Stephan W."/>
            <person name="Strausberg R.L."/>
            <person name="Strempel S."/>
            <person name="Sturgill D."/>
            <person name="Sutton G."/>
            <person name="Sutton G.G."/>
            <person name="Tao W."/>
            <person name="Teichmann S."/>
            <person name="Tobari Y.N."/>
            <person name="Tomimura Y."/>
            <person name="Tsolas J.M."/>
            <person name="Valente V.L."/>
            <person name="Venter E."/>
            <person name="Venter J.C."/>
            <person name="Vicario S."/>
            <person name="Vieira F.G."/>
            <person name="Vilella A.J."/>
            <person name="Villasante A."/>
            <person name="Walenz B."/>
            <person name="Wang J."/>
            <person name="Wasserman M."/>
            <person name="Watts T."/>
            <person name="Wilson D."/>
            <person name="Wilson R.K."/>
            <person name="Wing R.A."/>
            <person name="Wolfner M.F."/>
            <person name="Wong A."/>
            <person name="Wong G.K."/>
            <person name="Wu C.I."/>
            <person name="Wu G."/>
            <person name="Yamamoto D."/>
            <person name="Yang H.P."/>
            <person name="Yang S.P."/>
            <person name="Yorke J.A."/>
            <person name="Yoshida K."/>
            <person name="Zdobnov E."/>
            <person name="Zhang P."/>
            <person name="Zhang Y."/>
            <person name="Zimin A.V."/>
            <person name="Baldwin J."/>
            <person name="Abdouelleil A."/>
            <person name="Abdulkadir J."/>
            <person name="Abebe A."/>
            <person name="Abera B."/>
            <person name="Abreu J."/>
            <person name="Acer S.C."/>
            <person name="Aftuck L."/>
            <person name="Alexander A."/>
            <person name="An P."/>
            <person name="Anderson E."/>
            <person name="Anderson S."/>
            <person name="Arachi H."/>
            <person name="Azer M."/>
            <person name="Bachantsang P."/>
            <person name="Barry A."/>
            <person name="Bayul T."/>
            <person name="Berlin A."/>
            <person name="Bessette D."/>
            <person name="Bloom T."/>
            <person name="Blye J."/>
            <person name="Boguslavskiy L."/>
            <person name="Bonnet C."/>
            <person name="Boukhgalter B."/>
            <person name="Bourzgui I."/>
            <person name="Brown A."/>
            <person name="Cahill P."/>
            <person name="Channer S."/>
            <person name="Cheshatsang Y."/>
            <person name="Chuda L."/>
            <person name="Citroen M."/>
            <person name="Collymore A."/>
            <person name="Cooke P."/>
            <person name="Costello M."/>
            <person name="D'Aco K."/>
            <person name="Daza R."/>
            <person name="De Haan G."/>
            <person name="DeGray S."/>
            <person name="DeMaso C."/>
            <person name="Dhargay N."/>
            <person name="Dooley K."/>
            <person name="Dooley E."/>
            <person name="Doricent M."/>
            <person name="Dorje P."/>
            <person name="Dorjee K."/>
            <person name="Dupes A."/>
            <person name="Elong R."/>
            <person name="Falk J."/>
            <person name="Farina A."/>
            <person name="Faro S."/>
            <person name="Ferguson D."/>
            <person name="Fisher S."/>
            <person name="Foley C.D."/>
            <person name="Franke A."/>
            <person name="Friedrich D."/>
            <person name="Gadbois L."/>
            <person name="Gearin G."/>
            <person name="Gearin C.R."/>
            <person name="Giannoukos G."/>
            <person name="Goode T."/>
            <person name="Graham J."/>
            <person name="Grandbois E."/>
            <person name="Grewal S."/>
            <person name="Gyaltsen K."/>
            <person name="Hafez N."/>
            <person name="Hagos B."/>
            <person name="Hall J."/>
            <person name="Henson C."/>
            <person name="Hollinger A."/>
            <person name="Honan T."/>
            <person name="Huard M.D."/>
            <person name="Hughes L."/>
            <person name="Hurhula B."/>
            <person name="Husby M.E."/>
            <person name="Kamat A."/>
            <person name="Kanga B."/>
            <person name="Kashin S."/>
            <person name="Khazanovich D."/>
            <person name="Kisner P."/>
            <person name="Lance K."/>
            <person name="Lara M."/>
            <person name="Lee W."/>
            <person name="Lennon N."/>
            <person name="Letendre F."/>
            <person name="LeVine R."/>
            <person name="Lipovsky A."/>
            <person name="Liu X."/>
            <person name="Liu J."/>
            <person name="Liu S."/>
            <person name="Lokyitsang T."/>
            <person name="Lokyitsang Y."/>
            <person name="Lubonja R."/>
            <person name="Lui A."/>
            <person name="MacDonald P."/>
            <person name="Magnisalis V."/>
            <person name="Maru K."/>
            <person name="Matthews C."/>
            <person name="McCusker W."/>
            <person name="McDonough S."/>
            <person name="Mehta T."/>
            <person name="Meldrim J."/>
            <person name="Meneus L."/>
            <person name="Mihai O."/>
            <person name="Mihalev A."/>
            <person name="Mihova T."/>
            <person name="Mittelman R."/>
            <person name="Mlenga V."/>
            <person name="Montmayeur A."/>
            <person name="Mulrain L."/>
            <person name="Navidi A."/>
            <person name="Naylor J."/>
            <person name="Negash T."/>
            <person name="Nguyen T."/>
            <person name="Nguyen N."/>
            <person name="Nicol R."/>
            <person name="Norbu C."/>
            <person name="Norbu N."/>
            <person name="Novod N."/>
            <person name="O'Neill B."/>
            <person name="Osman S."/>
            <person name="Markiewicz E."/>
            <person name="Oyono O.L."/>
            <person name="Patti C."/>
            <person name="Phunkhang P."/>
            <person name="Pierre F."/>
            <person name="Priest M."/>
            <person name="Raghuraman S."/>
            <person name="Rege F."/>
            <person name="Reyes R."/>
            <person name="Rise C."/>
            <person name="Rogov P."/>
            <person name="Ross K."/>
            <person name="Ryan E."/>
            <person name="Settipalli S."/>
            <person name="Shea T."/>
            <person name="Sherpa N."/>
            <person name="Shi L."/>
            <person name="Shih D."/>
            <person name="Sparrow T."/>
            <person name="Spaulding J."/>
            <person name="Stalker J."/>
            <person name="Stange-Thomann N."/>
            <person name="Stavropoulos S."/>
            <person name="Stone C."/>
            <person name="Strader C."/>
            <person name="Tesfaye S."/>
            <person name="Thomson T."/>
            <person name="Thoulutsang Y."/>
            <person name="Thoulutsang D."/>
            <person name="Topham K."/>
            <person name="Topping I."/>
            <person name="Tsamla T."/>
            <person name="Vassiliev H."/>
            <person name="Vo A."/>
            <person name="Wangchuk T."/>
            <person name="Wangdi T."/>
            <person name="Weiand M."/>
            <person name="Wilkinson J."/>
            <person name="Wilson A."/>
            <person name="Yadav S."/>
            <person name="Young G."/>
            <person name="Yu Q."/>
            <person name="Zembek L."/>
            <person name="Zhong D."/>
            <person name="Zimmer A."/>
            <person name="Zwirko Z."/>
            <person name="Jaffe D.B."/>
            <person name="Alvarez P."/>
            <person name="Brockman W."/>
            <person name="Butler J."/>
            <person name="Chin C."/>
            <person name="Gnerre S."/>
            <person name="Grabherr M."/>
            <person name="Kleber M."/>
            <person name="Mauceli E."/>
            <person name="MacCallum I."/>
        </authorList>
    </citation>
    <scope>NUCLEOTIDE SEQUENCE [LARGE SCALE GENOMIC DNA]</scope>
    <source>
        <strain evidence="4">Tucson 15010-1051.87</strain>
    </source>
</reference>
<dbReference type="HOGENOM" id="CLU_122448_0_0_1"/>
<keyword evidence="1" id="KW-0813">Transport</keyword>
<evidence type="ECO:0000256" key="1">
    <source>
        <dbReference type="RuleBase" id="RU369002"/>
    </source>
</evidence>
<dbReference type="CDD" id="cd00780">
    <property type="entry name" value="NTF2"/>
    <property type="match status" value="1"/>
</dbReference>
<evidence type="ECO:0000259" key="2">
    <source>
        <dbReference type="PROSITE" id="PS50177"/>
    </source>
</evidence>